<dbReference type="InterPro" id="IPR029058">
    <property type="entry name" value="AB_hydrolase_fold"/>
</dbReference>
<dbReference type="SUPFAM" id="SSF53474">
    <property type="entry name" value="alpha/beta-Hydrolases"/>
    <property type="match status" value="1"/>
</dbReference>
<dbReference type="InterPro" id="IPR050565">
    <property type="entry name" value="LYPA1-2/EST-like"/>
</dbReference>
<dbReference type="InterPro" id="IPR003140">
    <property type="entry name" value="PLipase/COase/thioEstase"/>
</dbReference>
<gene>
    <name evidence="4" type="ORF">AURANDRAFT_68675</name>
</gene>
<dbReference type="OrthoDB" id="2418081at2759"/>
<sequence>ARLHEAGHAVQFVLPQCGESAWFNLDFSSYVMAVLQGEAEKARVVRATPGGVEEMRASQSSFVATLRERTGLPTSALCLCGFSQGAMVALDVALHLDETCAGVVVLSGFVMAVERWAERLASRHRGIRVLQLHGLQDNTIPFYTANWLCDLLKTNGARVMFIPHSGGHEFGPPHVFSSLLSFLTSLVPSAPMS</sequence>
<dbReference type="InParanoid" id="F0YQE4"/>
<feature type="domain" description="Phospholipase/carboxylesterase/thioesterase" evidence="3">
    <location>
        <begin position="70"/>
        <end position="182"/>
    </location>
</feature>
<evidence type="ECO:0000313" key="5">
    <source>
        <dbReference type="Proteomes" id="UP000002729"/>
    </source>
</evidence>
<dbReference type="PANTHER" id="PTHR10655">
    <property type="entry name" value="LYSOPHOSPHOLIPASE-RELATED"/>
    <property type="match status" value="1"/>
</dbReference>
<evidence type="ECO:0000256" key="2">
    <source>
        <dbReference type="ARBA" id="ARBA00022801"/>
    </source>
</evidence>
<organism evidence="5">
    <name type="scientific">Aureococcus anophagefferens</name>
    <name type="common">Harmful bloom alga</name>
    <dbReference type="NCBI Taxonomy" id="44056"/>
    <lineage>
        <taxon>Eukaryota</taxon>
        <taxon>Sar</taxon>
        <taxon>Stramenopiles</taxon>
        <taxon>Ochrophyta</taxon>
        <taxon>Pelagophyceae</taxon>
        <taxon>Pelagomonadales</taxon>
        <taxon>Pelagomonadaceae</taxon>
        <taxon>Aureococcus</taxon>
    </lineage>
</organism>
<dbReference type="RefSeq" id="XP_009042635.1">
    <property type="nucleotide sequence ID" value="XM_009044387.1"/>
</dbReference>
<accession>F0YQE4</accession>
<dbReference type="Gene3D" id="3.40.50.1820">
    <property type="entry name" value="alpha/beta hydrolase"/>
    <property type="match status" value="1"/>
</dbReference>
<dbReference type="EMBL" id="GL833379">
    <property type="protein sequence ID" value="EGB02665.1"/>
    <property type="molecule type" value="Genomic_DNA"/>
</dbReference>
<dbReference type="Proteomes" id="UP000002729">
    <property type="component" value="Unassembled WGS sequence"/>
</dbReference>
<comment type="similarity">
    <text evidence="1">Belongs to the AB hydrolase superfamily. AB hydrolase 2 family.</text>
</comment>
<keyword evidence="5" id="KW-1185">Reference proteome</keyword>
<evidence type="ECO:0000256" key="1">
    <source>
        <dbReference type="ARBA" id="ARBA00006499"/>
    </source>
</evidence>
<dbReference type="KEGG" id="aaf:AURANDRAFT_68675"/>
<protein>
    <recommendedName>
        <fullName evidence="3">Phospholipase/carboxylesterase/thioesterase domain-containing protein</fullName>
    </recommendedName>
</protein>
<dbReference type="AlphaFoldDB" id="F0YQE4"/>
<name>F0YQE4_AURAN</name>
<evidence type="ECO:0000313" key="4">
    <source>
        <dbReference type="EMBL" id="EGB02665.1"/>
    </source>
</evidence>
<dbReference type="Pfam" id="PF02230">
    <property type="entry name" value="Abhydrolase_2"/>
    <property type="match status" value="1"/>
</dbReference>
<keyword evidence="2" id="KW-0378">Hydrolase</keyword>
<reference evidence="4 5" key="1">
    <citation type="journal article" date="2011" name="Proc. Natl. Acad. Sci. U.S.A.">
        <title>Niche of harmful alga Aureococcus anophagefferens revealed through ecogenomics.</title>
        <authorList>
            <person name="Gobler C.J."/>
            <person name="Berry D.L."/>
            <person name="Dyhrman S.T."/>
            <person name="Wilhelm S.W."/>
            <person name="Salamov A."/>
            <person name="Lobanov A.V."/>
            <person name="Zhang Y."/>
            <person name="Collier J.L."/>
            <person name="Wurch L.L."/>
            <person name="Kustka A.B."/>
            <person name="Dill B.D."/>
            <person name="Shah M."/>
            <person name="VerBerkmoes N.C."/>
            <person name="Kuo A."/>
            <person name="Terry A."/>
            <person name="Pangilinan J."/>
            <person name="Lindquist E.A."/>
            <person name="Lucas S."/>
            <person name="Paulsen I.T."/>
            <person name="Hattenrath-Lehmann T.K."/>
            <person name="Talmage S.C."/>
            <person name="Walker E.A."/>
            <person name="Koch F."/>
            <person name="Burson A.M."/>
            <person name="Marcoval M.A."/>
            <person name="Tang Y.Z."/>
            <person name="Lecleir G.R."/>
            <person name="Coyne K.J."/>
            <person name="Berg G.M."/>
            <person name="Bertrand E.M."/>
            <person name="Saito M.A."/>
            <person name="Gladyshev V.N."/>
            <person name="Grigoriev I.V."/>
        </authorList>
    </citation>
    <scope>NUCLEOTIDE SEQUENCE [LARGE SCALE GENOMIC DNA]</scope>
    <source>
        <strain evidence="5">CCMP 1984</strain>
    </source>
</reference>
<evidence type="ECO:0000259" key="3">
    <source>
        <dbReference type="Pfam" id="PF02230"/>
    </source>
</evidence>
<dbReference type="PANTHER" id="PTHR10655:SF17">
    <property type="entry name" value="LYSOPHOSPHOLIPASE-LIKE PROTEIN 1"/>
    <property type="match status" value="1"/>
</dbReference>
<dbReference type="GO" id="GO:0016787">
    <property type="term" value="F:hydrolase activity"/>
    <property type="evidence" value="ECO:0007669"/>
    <property type="project" value="UniProtKB-KW"/>
</dbReference>
<dbReference type="GeneID" id="20226948"/>
<feature type="non-terminal residue" evidence="4">
    <location>
        <position position="1"/>
    </location>
</feature>
<proteinExistence type="inferred from homology"/>